<keyword evidence="3" id="KW-1185">Reference proteome</keyword>
<dbReference type="SUPFAM" id="SSF46689">
    <property type="entry name" value="Homeodomain-like"/>
    <property type="match status" value="1"/>
</dbReference>
<dbReference type="Proteomes" id="UP000746535">
    <property type="component" value="Unassembled WGS sequence"/>
</dbReference>
<dbReference type="Pfam" id="PF08765">
    <property type="entry name" value="Mor"/>
    <property type="match status" value="1"/>
</dbReference>
<evidence type="ECO:0000313" key="3">
    <source>
        <dbReference type="Proteomes" id="UP000746535"/>
    </source>
</evidence>
<evidence type="ECO:0000313" key="2">
    <source>
        <dbReference type="EMBL" id="NJO99430.1"/>
    </source>
</evidence>
<accession>A0ABX0Y806</accession>
<organism evidence="2 3">
    <name type="scientific">Pseudomonas quercus</name>
    <dbReference type="NCBI Taxonomy" id="2722792"/>
    <lineage>
        <taxon>Bacteria</taxon>
        <taxon>Pseudomonadati</taxon>
        <taxon>Pseudomonadota</taxon>
        <taxon>Gammaproteobacteria</taxon>
        <taxon>Pseudomonadales</taxon>
        <taxon>Pseudomonadaceae</taxon>
        <taxon>Pseudomonas</taxon>
    </lineage>
</organism>
<reference evidence="2 3" key="1">
    <citation type="submission" date="2020-03" db="EMBL/GenBank/DDBJ databases">
        <authorList>
            <person name="Wang L."/>
            <person name="He N."/>
            <person name="Li Y."/>
            <person name="Fang Y."/>
            <person name="Zhang F."/>
        </authorList>
    </citation>
    <scope>NUCLEOTIDE SEQUENCE [LARGE SCALE GENOMIC DNA]</scope>
    <source>
        <strain evidence="3">hsmgli-8</strain>
    </source>
</reference>
<comment type="caution">
    <text evidence="2">The sequence shown here is derived from an EMBL/GenBank/DDBJ whole genome shotgun (WGS) entry which is preliminary data.</text>
</comment>
<dbReference type="InterPro" id="IPR009057">
    <property type="entry name" value="Homeodomain-like_sf"/>
</dbReference>
<gene>
    <name evidence="2" type="ORF">HBH25_00915</name>
</gene>
<dbReference type="Gene3D" id="1.10.10.60">
    <property type="entry name" value="Homeodomain-like"/>
    <property type="match status" value="1"/>
</dbReference>
<sequence>MDTAELNQVDTTRLPLSLRALIDCVGVEHAYRLTQLYGGRPRYIPKNPERSALANLLPPAALAALTARFAGTSLEIPKADHFERQLRDRRIAEESTQGWSRAELANRYGLSLRQIGNIRRSQSAMPA</sequence>
<dbReference type="EMBL" id="JAAVJI010000001">
    <property type="protein sequence ID" value="NJO99430.1"/>
    <property type="molecule type" value="Genomic_DNA"/>
</dbReference>
<proteinExistence type="predicted"/>
<protein>
    <submittedName>
        <fullName evidence="2">Transcriptional regulator</fullName>
    </submittedName>
</protein>
<dbReference type="InterPro" id="IPR014875">
    <property type="entry name" value="Mor_transcription_activator"/>
</dbReference>
<name>A0ABX0Y806_9PSED</name>
<evidence type="ECO:0000259" key="1">
    <source>
        <dbReference type="Pfam" id="PF08765"/>
    </source>
</evidence>
<dbReference type="RefSeq" id="WP_168080582.1">
    <property type="nucleotide sequence ID" value="NZ_JAAVJI010000001.1"/>
</dbReference>
<feature type="domain" description="Mor transcription activator" evidence="1">
    <location>
        <begin position="52"/>
        <end position="118"/>
    </location>
</feature>